<protein>
    <submittedName>
        <fullName evidence="2">Uncharacterized protein</fullName>
    </submittedName>
</protein>
<proteinExistence type="predicted"/>
<reference evidence="3" key="1">
    <citation type="journal article" date="2013" name="G3 (Bethesda)">
        <title>Comparative genomics of a plant-pathogenic fungus, Pyrenophora tritici-repentis, reveals transduplication and the impact of repeat elements on pathogenicity and population divergence.</title>
        <authorList>
            <person name="Manning V.A."/>
            <person name="Pandelova I."/>
            <person name="Dhillon B."/>
            <person name="Wilhelm L.J."/>
            <person name="Goodwin S.B."/>
            <person name="Berlin A.M."/>
            <person name="Figueroa M."/>
            <person name="Freitag M."/>
            <person name="Hane J.K."/>
            <person name="Henrissat B."/>
            <person name="Holman W.H."/>
            <person name="Kodira C.D."/>
            <person name="Martin J."/>
            <person name="Oliver R.P."/>
            <person name="Robbertse B."/>
            <person name="Schackwitz W."/>
            <person name="Schwartz D.C."/>
            <person name="Spatafora J.W."/>
            <person name="Turgeon B.G."/>
            <person name="Yandava C."/>
            <person name="Young S."/>
            <person name="Zhou S."/>
            <person name="Zeng Q."/>
            <person name="Grigoriev I.V."/>
            <person name="Ma L.-J."/>
            <person name="Ciuffetti L.M."/>
        </authorList>
    </citation>
    <scope>NUCLEOTIDE SEQUENCE [LARGE SCALE GENOMIC DNA]</scope>
    <source>
        <strain evidence="3">Pt-1C-BFP</strain>
    </source>
</reference>
<feature type="region of interest" description="Disordered" evidence="1">
    <location>
        <begin position="1"/>
        <end position="30"/>
    </location>
</feature>
<evidence type="ECO:0000313" key="3">
    <source>
        <dbReference type="Proteomes" id="UP000001471"/>
    </source>
</evidence>
<dbReference type="InParanoid" id="B2WG40"/>
<dbReference type="HOGENOM" id="CLU_2777179_0_0_1"/>
<gene>
    <name evidence="2" type="ORF">PTRG_08896</name>
</gene>
<name>B2WG40_PYRTR</name>
<dbReference type="AlphaFoldDB" id="B2WG40"/>
<accession>B2WG40</accession>
<organism evidence="2 3">
    <name type="scientific">Pyrenophora tritici-repentis (strain Pt-1C-BFP)</name>
    <name type="common">Wheat tan spot fungus</name>
    <name type="synonym">Drechslera tritici-repentis</name>
    <dbReference type="NCBI Taxonomy" id="426418"/>
    <lineage>
        <taxon>Eukaryota</taxon>
        <taxon>Fungi</taxon>
        <taxon>Dikarya</taxon>
        <taxon>Ascomycota</taxon>
        <taxon>Pezizomycotina</taxon>
        <taxon>Dothideomycetes</taxon>
        <taxon>Pleosporomycetidae</taxon>
        <taxon>Pleosporales</taxon>
        <taxon>Pleosporineae</taxon>
        <taxon>Pleosporaceae</taxon>
        <taxon>Pyrenophora</taxon>
    </lineage>
</organism>
<dbReference type="Proteomes" id="UP000001471">
    <property type="component" value="Unassembled WGS sequence"/>
</dbReference>
<dbReference type="EMBL" id="DS231624">
    <property type="protein sequence ID" value="EDU41947.1"/>
    <property type="molecule type" value="Genomic_DNA"/>
</dbReference>
<evidence type="ECO:0000256" key="1">
    <source>
        <dbReference type="SAM" id="MobiDB-lite"/>
    </source>
</evidence>
<sequence length="69" mass="7677">MFETRSRQGIDAQSSTLNPVHGMKNSADQCQPWNTVQDSVTLNPLRGHVSQRNDCCTYNHVVLTYSPAA</sequence>
<evidence type="ECO:0000313" key="2">
    <source>
        <dbReference type="EMBL" id="EDU41947.1"/>
    </source>
</evidence>